<reference evidence="2 3" key="1">
    <citation type="submission" date="2019-02" db="EMBL/GenBank/DDBJ databases">
        <title>Pedobacter sp. RP-1-13 sp. nov., isolated from Arctic soil.</title>
        <authorList>
            <person name="Dahal R.H."/>
        </authorList>
    </citation>
    <scope>NUCLEOTIDE SEQUENCE [LARGE SCALE GENOMIC DNA]</scope>
    <source>
        <strain evidence="2 3">RP-1-13</strain>
    </source>
</reference>
<dbReference type="Proteomes" id="UP000292884">
    <property type="component" value="Unassembled WGS sequence"/>
</dbReference>
<dbReference type="AlphaFoldDB" id="A0A4V2MI92"/>
<protein>
    <recommendedName>
        <fullName evidence="4">Outer membrane protein beta-barrel domain-containing protein</fullName>
    </recommendedName>
</protein>
<sequence>MKKKRSLLKHLVVLSAFLFPLNLMAQQDVGDLFKSGPADATKLVDAYMNPLFKGLGVGLNSGWHNTAKAKSFLRFDLRITATAAFAPTKDQSYNTNNLGLQNIKPSLGQNGIGPTALGDDNEGSTMDILINGVPSGKTFKLPQGSGIHFAPSPQVQLTVGLPKNIDISLRLVPSIKLGDDAGKINMFGVGAKVEILPLIMGKSDKLIPFDLAIALGLTRLNYNLPLDINNGKYSNQEIDIKINGFSAEAIISKKILFFTPFASVGYNSSNSNLKALGSYDFDSPTIGNPNNTQTFTDPVNLKNGEINGLKASLGFQLNLAFLRVYGSYTKAQYSYVNAGIGFGIGK</sequence>
<name>A0A4V2MI92_9SPHI</name>
<feature type="signal peptide" evidence="1">
    <location>
        <begin position="1"/>
        <end position="25"/>
    </location>
</feature>
<dbReference type="EMBL" id="SJSK01000004">
    <property type="protein sequence ID" value="TCC89486.1"/>
    <property type="molecule type" value="Genomic_DNA"/>
</dbReference>
<dbReference type="Pfam" id="PF20230">
    <property type="entry name" value="DUF6588"/>
    <property type="match status" value="1"/>
</dbReference>
<evidence type="ECO:0000256" key="1">
    <source>
        <dbReference type="SAM" id="SignalP"/>
    </source>
</evidence>
<dbReference type="InterPro" id="IPR046495">
    <property type="entry name" value="DUF6588"/>
</dbReference>
<gene>
    <name evidence="2" type="ORF">EZ428_17495</name>
</gene>
<accession>A0A4V2MI92</accession>
<evidence type="ECO:0000313" key="2">
    <source>
        <dbReference type="EMBL" id="TCC89486.1"/>
    </source>
</evidence>
<dbReference type="OrthoDB" id="9775382at2"/>
<feature type="chain" id="PRO_5020406135" description="Outer membrane protein beta-barrel domain-containing protein" evidence="1">
    <location>
        <begin position="26"/>
        <end position="346"/>
    </location>
</feature>
<evidence type="ECO:0000313" key="3">
    <source>
        <dbReference type="Proteomes" id="UP000292884"/>
    </source>
</evidence>
<evidence type="ECO:0008006" key="4">
    <source>
        <dbReference type="Google" id="ProtNLM"/>
    </source>
</evidence>
<organism evidence="2 3">
    <name type="scientific">Pedobacter frigiditerrae</name>
    <dbReference type="NCBI Taxonomy" id="2530452"/>
    <lineage>
        <taxon>Bacteria</taxon>
        <taxon>Pseudomonadati</taxon>
        <taxon>Bacteroidota</taxon>
        <taxon>Sphingobacteriia</taxon>
        <taxon>Sphingobacteriales</taxon>
        <taxon>Sphingobacteriaceae</taxon>
        <taxon>Pedobacter</taxon>
    </lineage>
</organism>
<keyword evidence="1" id="KW-0732">Signal</keyword>
<dbReference type="RefSeq" id="WP_131554472.1">
    <property type="nucleotide sequence ID" value="NZ_SJSK01000004.1"/>
</dbReference>
<keyword evidence="3" id="KW-1185">Reference proteome</keyword>
<comment type="caution">
    <text evidence="2">The sequence shown here is derived from an EMBL/GenBank/DDBJ whole genome shotgun (WGS) entry which is preliminary data.</text>
</comment>
<proteinExistence type="predicted"/>